<feature type="compositionally biased region" description="Polar residues" evidence="1">
    <location>
        <begin position="176"/>
        <end position="192"/>
    </location>
</feature>
<proteinExistence type="predicted"/>
<evidence type="ECO:0000313" key="3">
    <source>
        <dbReference type="Proteomes" id="UP000030661"/>
    </source>
</evidence>
<evidence type="ECO:0000256" key="1">
    <source>
        <dbReference type="SAM" id="MobiDB-lite"/>
    </source>
</evidence>
<dbReference type="EMBL" id="DF820469">
    <property type="protein sequence ID" value="GAK59159.1"/>
    <property type="molecule type" value="Genomic_DNA"/>
</dbReference>
<protein>
    <submittedName>
        <fullName evidence="2">Uncharacterized protein</fullName>
    </submittedName>
</protein>
<feature type="region of interest" description="Disordered" evidence="1">
    <location>
        <begin position="172"/>
        <end position="192"/>
    </location>
</feature>
<accession>A0A081C3K4</accession>
<keyword evidence="3" id="KW-1185">Reference proteome</keyword>
<reference evidence="2" key="1">
    <citation type="journal article" date="2015" name="PeerJ">
        <title>First genomic representation of candidate bacterial phylum KSB3 points to enhanced environmental sensing as a trigger of wastewater bulking.</title>
        <authorList>
            <person name="Sekiguchi Y."/>
            <person name="Ohashi A."/>
            <person name="Parks D.H."/>
            <person name="Yamauchi T."/>
            <person name="Tyson G.W."/>
            <person name="Hugenholtz P."/>
        </authorList>
    </citation>
    <scope>NUCLEOTIDE SEQUENCE [LARGE SCALE GENOMIC DNA]</scope>
</reference>
<dbReference type="STRING" id="1499967.U27_06135"/>
<evidence type="ECO:0000313" key="2">
    <source>
        <dbReference type="EMBL" id="GAK59159.1"/>
    </source>
</evidence>
<sequence>MHSSFSPDIVSALEHLLTADYDRIRLRLWRKFGEQLRNIPDAPTPDDLLHDAIQNLLAGRRHCPLERVELAICLVNIVRSKVSHLYEKWKRAGIVKVSDEALNTVQLADEQDSELRENILAIVADDPLLTEIVEYRLDHPEAKARKIAEALGIDMQEMYNANRRLKARLKSLVPPTESTHSQGESADAAATS</sequence>
<name>A0A081C3K4_VECG1</name>
<dbReference type="AlphaFoldDB" id="A0A081C3K4"/>
<dbReference type="Proteomes" id="UP000030661">
    <property type="component" value="Unassembled WGS sequence"/>
</dbReference>
<gene>
    <name evidence="2" type="ORF">U27_06135</name>
</gene>
<dbReference type="HOGENOM" id="CLU_1412733_0_0_0"/>
<organism evidence="2">
    <name type="scientific">Vecturithrix granuli</name>
    <dbReference type="NCBI Taxonomy" id="1499967"/>
    <lineage>
        <taxon>Bacteria</taxon>
        <taxon>Candidatus Moduliflexota</taxon>
        <taxon>Candidatus Vecturitrichia</taxon>
        <taxon>Candidatus Vecturitrichales</taxon>
        <taxon>Candidatus Vecturitrichaceae</taxon>
        <taxon>Candidatus Vecturithrix</taxon>
    </lineage>
</organism>